<evidence type="ECO:0000256" key="1">
    <source>
        <dbReference type="ARBA" id="ARBA00022723"/>
    </source>
</evidence>
<dbReference type="PROSITE" id="PS50023">
    <property type="entry name" value="LIM_DOMAIN_2"/>
    <property type="match status" value="3"/>
</dbReference>
<dbReference type="Pfam" id="PF00412">
    <property type="entry name" value="LIM"/>
    <property type="match status" value="4"/>
</dbReference>
<evidence type="ECO:0000313" key="8">
    <source>
        <dbReference type="Proteomes" id="UP000663854"/>
    </source>
</evidence>
<dbReference type="PANTHER" id="PTHR24205:SF16">
    <property type="entry name" value="GH01042P-RELATED"/>
    <property type="match status" value="1"/>
</dbReference>
<dbReference type="InterPro" id="IPR001781">
    <property type="entry name" value="Znf_LIM"/>
</dbReference>
<evidence type="ECO:0000259" key="6">
    <source>
        <dbReference type="PROSITE" id="PS50023"/>
    </source>
</evidence>
<organism evidence="7 8">
    <name type="scientific">Rotaria sordida</name>
    <dbReference type="NCBI Taxonomy" id="392033"/>
    <lineage>
        <taxon>Eukaryota</taxon>
        <taxon>Metazoa</taxon>
        <taxon>Spiralia</taxon>
        <taxon>Gnathifera</taxon>
        <taxon>Rotifera</taxon>
        <taxon>Eurotatoria</taxon>
        <taxon>Bdelloidea</taxon>
        <taxon>Philodinida</taxon>
        <taxon>Philodinidae</taxon>
        <taxon>Rotaria</taxon>
    </lineage>
</organism>
<comment type="caution">
    <text evidence="7">The sequence shown here is derived from an EMBL/GenBank/DDBJ whole genome shotgun (WGS) entry which is preliminary data.</text>
</comment>
<keyword evidence="4 5" id="KW-0440">LIM domain</keyword>
<name>A0A814TWI7_9BILA</name>
<gene>
    <name evidence="7" type="ORF">PYM288_LOCUS22997</name>
</gene>
<dbReference type="AlphaFoldDB" id="A0A814TWI7"/>
<feature type="domain" description="LIM zinc-binding" evidence="6">
    <location>
        <begin position="145"/>
        <end position="206"/>
    </location>
</feature>
<evidence type="ECO:0000256" key="5">
    <source>
        <dbReference type="PROSITE-ProRule" id="PRU00125"/>
    </source>
</evidence>
<dbReference type="GO" id="GO:0046872">
    <property type="term" value="F:metal ion binding"/>
    <property type="evidence" value="ECO:0007669"/>
    <property type="project" value="UniProtKB-KW"/>
</dbReference>
<dbReference type="PROSITE" id="PS00478">
    <property type="entry name" value="LIM_DOMAIN_1"/>
    <property type="match status" value="2"/>
</dbReference>
<evidence type="ECO:0000256" key="2">
    <source>
        <dbReference type="ARBA" id="ARBA00022737"/>
    </source>
</evidence>
<dbReference type="Proteomes" id="UP000663854">
    <property type="component" value="Unassembled WGS sequence"/>
</dbReference>
<feature type="domain" description="LIM zinc-binding" evidence="6">
    <location>
        <begin position="266"/>
        <end position="327"/>
    </location>
</feature>
<keyword evidence="1 5" id="KW-0479">Metal-binding</keyword>
<keyword evidence="2" id="KW-0677">Repeat</keyword>
<sequence length="345" mass="39067">MAESRGSLEKPMSKQSVVSAVWIPIVPQQHDSSSGYDRLHPTTPQLYNVTSKHTPLDNTYSKKLINDKVQVETNANRFNSICHKCKSHIDGSHRSQITFNNRIYHLNCFKCAICHKNLSDSPRNQFPIYDDGEPLCSRCELTTAKTCTVCGTRIVSGGLINFNGMSYHAGCFRCGQCHQPLAHEKNSYTQNMKPCCIQCYKNHFASRCAKCSHPIFVGGSINYNGKKYHQDCFHCGQCHQVVTDSEYYTHLGEPCCIKCFNERIASRCSQCFKIISSGKSITCDGKHYHPDCFCCGQCHKMLINEKDLFKHNEKPCCIKCHEEVFAPRCSKCSRPITDTKESKVT</sequence>
<dbReference type="Gene3D" id="2.10.110.10">
    <property type="entry name" value="Cysteine Rich Protein"/>
    <property type="match status" value="4"/>
</dbReference>
<dbReference type="CDD" id="cd08368">
    <property type="entry name" value="LIM"/>
    <property type="match status" value="4"/>
</dbReference>
<feature type="domain" description="LIM zinc-binding" evidence="6">
    <location>
        <begin position="80"/>
        <end position="144"/>
    </location>
</feature>
<evidence type="ECO:0000256" key="3">
    <source>
        <dbReference type="ARBA" id="ARBA00022833"/>
    </source>
</evidence>
<reference evidence="7" key="1">
    <citation type="submission" date="2021-02" db="EMBL/GenBank/DDBJ databases">
        <authorList>
            <person name="Nowell W R."/>
        </authorList>
    </citation>
    <scope>NUCLEOTIDE SEQUENCE</scope>
</reference>
<dbReference type="PANTHER" id="PTHR24205">
    <property type="entry name" value="FOUR AND A HALF LIM DOMAINS PROTEIN"/>
    <property type="match status" value="1"/>
</dbReference>
<proteinExistence type="predicted"/>
<keyword evidence="3 5" id="KW-0862">Zinc</keyword>
<dbReference type="SMART" id="SM00132">
    <property type="entry name" value="LIM"/>
    <property type="match status" value="4"/>
</dbReference>
<dbReference type="EMBL" id="CAJNOH010001030">
    <property type="protein sequence ID" value="CAF1165739.1"/>
    <property type="molecule type" value="Genomic_DNA"/>
</dbReference>
<evidence type="ECO:0000256" key="4">
    <source>
        <dbReference type="ARBA" id="ARBA00023038"/>
    </source>
</evidence>
<evidence type="ECO:0000313" key="7">
    <source>
        <dbReference type="EMBL" id="CAF1165739.1"/>
    </source>
</evidence>
<accession>A0A814TWI7</accession>
<dbReference type="SUPFAM" id="SSF57716">
    <property type="entry name" value="Glucocorticoid receptor-like (DNA-binding domain)"/>
    <property type="match status" value="4"/>
</dbReference>
<protein>
    <recommendedName>
        <fullName evidence="6">LIM zinc-binding domain-containing protein</fullName>
    </recommendedName>
</protein>